<evidence type="ECO:0000256" key="6">
    <source>
        <dbReference type="SAM" id="MobiDB-lite"/>
    </source>
</evidence>
<feature type="compositionally biased region" description="Acidic residues" evidence="6">
    <location>
        <begin position="510"/>
        <end position="524"/>
    </location>
</feature>
<organism evidence="9">
    <name type="scientific">Danio rerio</name>
    <name type="common">Zebrafish</name>
    <name type="synonym">Brachydanio rerio</name>
    <dbReference type="NCBI Taxonomy" id="7955"/>
    <lineage>
        <taxon>Eukaryota</taxon>
        <taxon>Metazoa</taxon>
        <taxon>Chordata</taxon>
        <taxon>Craniata</taxon>
        <taxon>Vertebrata</taxon>
        <taxon>Euteleostomi</taxon>
        <taxon>Actinopterygii</taxon>
        <taxon>Neopterygii</taxon>
        <taxon>Teleostei</taxon>
        <taxon>Ostariophysi</taxon>
        <taxon>Cypriniformes</taxon>
        <taxon>Danionidae</taxon>
        <taxon>Danioninae</taxon>
        <taxon>Danio</taxon>
    </lineage>
</organism>
<evidence type="ECO:0000256" key="5">
    <source>
        <dbReference type="ARBA" id="ARBA00023273"/>
    </source>
</evidence>
<feature type="region of interest" description="Disordered" evidence="6">
    <location>
        <begin position="175"/>
        <end position="231"/>
    </location>
</feature>
<evidence type="ECO:0000313" key="9">
    <source>
        <dbReference type="RefSeq" id="XP_001923770.1"/>
    </source>
</evidence>
<dbReference type="SMR" id="A0A8M1QHY3"/>
<keyword evidence="8" id="KW-1185">Reference proteome</keyword>
<evidence type="ECO:0000313" key="10">
    <source>
        <dbReference type="ZFIN" id="ZDB-GENE-030131-7437"/>
    </source>
</evidence>
<reference evidence="7" key="2">
    <citation type="submission" date="2013-08" db="UniProtKB">
        <authorList>
            <consortium name="Ensembl"/>
        </authorList>
    </citation>
    <scope>IDENTIFICATION</scope>
    <source>
        <strain evidence="7">Tuebingen</strain>
    </source>
</reference>
<dbReference type="GO" id="GO:0001534">
    <property type="term" value="C:radial spoke"/>
    <property type="evidence" value="ECO:0007669"/>
    <property type="project" value="InterPro"/>
</dbReference>
<keyword evidence="3" id="KW-0969">Cilium</keyword>
<dbReference type="OMA" id="TYFVCND"/>
<dbReference type="Proteomes" id="UP000000437">
    <property type="component" value="Chromosome 5"/>
</dbReference>
<dbReference type="Pfam" id="PF04712">
    <property type="entry name" value="Radial_spoke"/>
    <property type="match status" value="1"/>
</dbReference>
<evidence type="ECO:0000256" key="2">
    <source>
        <dbReference type="ARBA" id="ARBA00022490"/>
    </source>
</evidence>
<evidence type="ECO:0000313" key="8">
    <source>
        <dbReference type="Proteomes" id="UP000000437"/>
    </source>
</evidence>
<dbReference type="ZFIN" id="ZDB-GENE-030131-7437">
    <property type="gene designation" value="rsph4a"/>
</dbReference>
<dbReference type="AlphaFoldDB" id="A0A8M1QHY3"/>
<dbReference type="RefSeq" id="XP_001923770.1">
    <property type="nucleotide sequence ID" value="XM_001923735.7"/>
</dbReference>
<dbReference type="PANTHER" id="PTHR13159:SF0">
    <property type="entry name" value="RADIAL SPOKE HEAD 6 HOMOLOG A"/>
    <property type="match status" value="1"/>
</dbReference>
<evidence type="ECO:0000256" key="1">
    <source>
        <dbReference type="ARBA" id="ARBA00004430"/>
    </source>
</evidence>
<name>A0A8M1QHY3_DANRE</name>
<dbReference type="RefSeq" id="XP_001923770.1">
    <property type="nucleotide sequence ID" value="XM_001923735.6"/>
</dbReference>
<evidence type="ECO:0000313" key="7">
    <source>
        <dbReference type="Ensembl" id="ENSDARP00000088110"/>
    </source>
</evidence>
<evidence type="ECO:0000256" key="4">
    <source>
        <dbReference type="ARBA" id="ARBA00023212"/>
    </source>
</evidence>
<dbReference type="HOGENOM" id="CLU_021526_2_1_1"/>
<dbReference type="CDD" id="cd22963">
    <property type="entry name" value="DD_CrRSP4-like"/>
    <property type="match status" value="1"/>
</dbReference>
<dbReference type="GO" id="GO:0035082">
    <property type="term" value="P:axoneme assembly"/>
    <property type="evidence" value="ECO:0000318"/>
    <property type="project" value="GO_Central"/>
</dbReference>
<evidence type="ECO:0000256" key="3">
    <source>
        <dbReference type="ARBA" id="ARBA00023069"/>
    </source>
</evidence>
<feature type="region of interest" description="Disordered" evidence="6">
    <location>
        <begin position="374"/>
        <end position="414"/>
    </location>
</feature>
<dbReference type="PaxDb" id="7955-ENSDARP00000088110"/>
<protein>
    <submittedName>
        <fullName evidence="7">Radial spoke head component 4A</fullName>
    </submittedName>
    <submittedName>
        <fullName evidence="9">Radial spoke head protein 4 homolog A</fullName>
    </submittedName>
</protein>
<dbReference type="EMBL" id="CR759879">
    <property type="status" value="NOT_ANNOTATED_CDS"/>
    <property type="molecule type" value="Genomic_DNA"/>
</dbReference>
<accession>A0A8M1QHY3</accession>
<accession>A2CET1</accession>
<feature type="region of interest" description="Disordered" evidence="6">
    <location>
        <begin position="470"/>
        <end position="524"/>
    </location>
</feature>
<dbReference type="InterPro" id="IPR006802">
    <property type="entry name" value="Radial_spoke"/>
</dbReference>
<dbReference type="Bgee" id="ENSDARG00000067606">
    <property type="expression patterns" value="Expressed in testis and 22 other cell types or tissues"/>
</dbReference>
<dbReference type="GO" id="GO:0005930">
    <property type="term" value="C:axoneme"/>
    <property type="evidence" value="ECO:0000318"/>
    <property type="project" value="GO_Central"/>
</dbReference>
<comment type="subcellular location">
    <subcellularLocation>
        <location evidence="1">Cytoplasm</location>
        <location evidence="1">Cytoskeleton</location>
        <location evidence="1">Cilium axoneme</location>
    </subcellularLocation>
</comment>
<feature type="compositionally biased region" description="Acidic residues" evidence="6">
    <location>
        <begin position="375"/>
        <end position="394"/>
    </location>
</feature>
<keyword evidence="5" id="KW-0966">Cell projection</keyword>
<dbReference type="CTD" id="345895"/>
<gene>
    <name evidence="7 9 10" type="primary">rsph4a</name>
</gene>
<dbReference type="AGR" id="ZFIN:ZDB-GENE-030131-7437"/>
<keyword evidence="2" id="KW-0963">Cytoplasm</keyword>
<dbReference type="PANTHER" id="PTHR13159">
    <property type="entry name" value="RADIAL SPOKEHEAD-RELATED"/>
    <property type="match status" value="1"/>
</dbReference>
<reference evidence="9" key="3">
    <citation type="submission" date="2023-09" db="UniProtKB">
        <authorList>
            <consortium name="RefSeq"/>
        </authorList>
    </citation>
    <scope>IDENTIFICATION</scope>
    <source>
        <strain evidence="9">Tuebingen</strain>
    </source>
</reference>
<dbReference type="GeneTree" id="ENSGT00500000044869"/>
<dbReference type="KEGG" id="dre:100148286"/>
<dbReference type="eggNOG" id="ENOG502QSU4">
    <property type="taxonomic scope" value="Eukaryota"/>
</dbReference>
<evidence type="ECO:0007829" key="11">
    <source>
        <dbReference type="PeptideAtlas" id="A0A8M1QHY3"/>
    </source>
</evidence>
<dbReference type="Ensembl" id="ENSDART00000097340.5">
    <property type="protein sequence ID" value="ENSDARP00000088110.4"/>
    <property type="gene ID" value="ENSDARG00000067606.5"/>
</dbReference>
<dbReference type="OrthoDB" id="272202at2759"/>
<keyword evidence="11" id="KW-1267">Proteomics identification</keyword>
<reference evidence="7 8" key="1">
    <citation type="journal article" date="2013" name="Nature">
        <title>The zebrafish reference genome sequence and its relationship to the human genome.</title>
        <authorList>
            <consortium name="Genome Reference Consortium Zebrafish"/>
            <person name="Howe K."/>
            <person name="Clark M.D."/>
            <person name="Torroja C.F."/>
            <person name="Torrance J."/>
            <person name="Berthelot C."/>
            <person name="Muffato M."/>
            <person name="Collins J.E."/>
            <person name="Humphray S."/>
            <person name="McLaren K."/>
            <person name="Matthews L."/>
            <person name="McLaren S."/>
            <person name="Sealy I."/>
            <person name="Caccamo M."/>
            <person name="Churcher C."/>
            <person name="Scott C."/>
            <person name="Barrett J.C."/>
            <person name="Koch R."/>
            <person name="Rauch G.J."/>
            <person name="White S."/>
            <person name="Chow W."/>
            <person name="Kilian B."/>
            <person name="Quintais L.T."/>
            <person name="Guerra-Assuncao J.A."/>
            <person name="Zhou Y."/>
            <person name="Gu Y."/>
            <person name="Yen J."/>
            <person name="Vogel J.H."/>
            <person name="Eyre T."/>
            <person name="Redmond S."/>
            <person name="Banerjee R."/>
            <person name="Chi J."/>
            <person name="Fu B."/>
            <person name="Langley E."/>
            <person name="Maguire S.F."/>
            <person name="Laird G.K."/>
            <person name="Lloyd D."/>
            <person name="Kenyon E."/>
            <person name="Donaldson S."/>
            <person name="Sehra H."/>
            <person name="Almeida-King J."/>
            <person name="Loveland J."/>
            <person name="Trevanion S."/>
            <person name="Jones M."/>
            <person name="Quail M."/>
            <person name="Willey D."/>
            <person name="Hunt A."/>
            <person name="Burton J."/>
            <person name="Sims S."/>
            <person name="McLay K."/>
            <person name="Plumb B."/>
            <person name="Davis J."/>
            <person name="Clee C."/>
            <person name="Oliver K."/>
            <person name="Clark R."/>
            <person name="Riddle C."/>
            <person name="Elliot D."/>
            <person name="Eliott D."/>
            <person name="Threadgold G."/>
            <person name="Harden G."/>
            <person name="Ware D."/>
            <person name="Begum S."/>
            <person name="Mortimore B."/>
            <person name="Mortimer B."/>
            <person name="Kerry G."/>
            <person name="Heath P."/>
            <person name="Phillimore B."/>
            <person name="Tracey A."/>
            <person name="Corby N."/>
            <person name="Dunn M."/>
            <person name="Johnson C."/>
            <person name="Wood J."/>
            <person name="Clark S."/>
            <person name="Pelan S."/>
            <person name="Griffiths G."/>
            <person name="Smith M."/>
            <person name="Glithero R."/>
            <person name="Howden P."/>
            <person name="Barker N."/>
            <person name="Lloyd C."/>
            <person name="Stevens C."/>
            <person name="Harley J."/>
            <person name="Holt K."/>
            <person name="Panagiotidis G."/>
            <person name="Lovell J."/>
            <person name="Beasley H."/>
            <person name="Henderson C."/>
            <person name="Gordon D."/>
            <person name="Auger K."/>
            <person name="Wright D."/>
            <person name="Collins J."/>
            <person name="Raisen C."/>
            <person name="Dyer L."/>
            <person name="Leung K."/>
            <person name="Robertson L."/>
            <person name="Ambridge K."/>
            <person name="Leongamornlert D."/>
            <person name="McGuire S."/>
            <person name="Gilderthorp R."/>
            <person name="Griffiths C."/>
            <person name="Manthravadi D."/>
            <person name="Nichol S."/>
            <person name="Barker G."/>
            <person name="Whitehead S."/>
            <person name="Kay M."/>
            <person name="Brown J."/>
            <person name="Murnane C."/>
            <person name="Gray E."/>
            <person name="Humphries M."/>
            <person name="Sycamore N."/>
            <person name="Barker D."/>
            <person name="Saunders D."/>
            <person name="Wallis J."/>
            <person name="Babbage A."/>
            <person name="Hammond S."/>
            <person name="Mashreghi-Mohammadi M."/>
            <person name="Barr L."/>
            <person name="Martin S."/>
            <person name="Wray P."/>
            <person name="Ellington A."/>
            <person name="Matthews N."/>
            <person name="Ellwood M."/>
            <person name="Woodmansey R."/>
            <person name="Clark G."/>
            <person name="Cooper J."/>
            <person name="Cooper J."/>
            <person name="Tromans A."/>
            <person name="Grafham D."/>
            <person name="Skuce C."/>
            <person name="Pandian R."/>
            <person name="Andrews R."/>
            <person name="Harrison E."/>
            <person name="Kimberley A."/>
            <person name="Garnett J."/>
            <person name="Fosker N."/>
            <person name="Hall R."/>
            <person name="Garner P."/>
            <person name="Kelly D."/>
            <person name="Bird C."/>
            <person name="Palmer S."/>
            <person name="Gehring I."/>
            <person name="Berger A."/>
            <person name="Dooley C.M."/>
            <person name="Ersan-Urun Z."/>
            <person name="Eser C."/>
            <person name="Geiger H."/>
            <person name="Geisler M."/>
            <person name="Karotki L."/>
            <person name="Kirn A."/>
            <person name="Konantz J."/>
            <person name="Konantz M."/>
            <person name="Oberlander M."/>
            <person name="Rudolph-Geiger S."/>
            <person name="Teucke M."/>
            <person name="Lanz C."/>
            <person name="Raddatz G."/>
            <person name="Osoegawa K."/>
            <person name="Zhu B."/>
            <person name="Rapp A."/>
            <person name="Widaa S."/>
            <person name="Langford C."/>
            <person name="Yang F."/>
            <person name="Schuster S.C."/>
            <person name="Carter N.P."/>
            <person name="Harrow J."/>
            <person name="Ning Z."/>
            <person name="Herrero J."/>
            <person name="Searle S.M."/>
            <person name="Enright A."/>
            <person name="Geisler R."/>
            <person name="Plasterk R.H."/>
            <person name="Lee C."/>
            <person name="Westerfield M."/>
            <person name="de Jong P.J."/>
            <person name="Zon L.I."/>
            <person name="Postlethwait J.H."/>
            <person name="Nusslein-Volhard C."/>
            <person name="Hubbard T.J."/>
            <person name="Roest Crollius H."/>
            <person name="Rogers J."/>
            <person name="Stemple D.L."/>
        </authorList>
    </citation>
    <scope>NUCLEOTIDE SEQUENCE [LARGE SCALE GENOMIC DNA]</scope>
    <source>
        <strain evidence="7 8">Tuebingen</strain>
    </source>
</reference>
<keyword evidence="4" id="KW-0206">Cytoskeleton</keyword>
<dbReference type="GeneID" id="100148286"/>
<feature type="compositionally biased region" description="Acidic residues" evidence="6">
    <location>
        <begin position="180"/>
        <end position="200"/>
    </location>
</feature>
<dbReference type="STRING" id="7955.ENSDARP00000088110"/>
<sequence>MEITGEALNNNRLQTAASFKAFMMKNSTKTNLNLYDHLVRLLTRVMDERPENAVDVMEDMSLELKGSVLQEKQDTLRDSPSSSPALVLAEQQKTLFMHTAGDGGDHEEELVDSPLPNVAELAFFFEQAGVGLGREEIQRIFLALKHLVDTQLLLRCRFWGKILGTQGNYLVAEGEFREGEGEEDEGTEQTPEEDEREEELQEGKDEAELVEAADPLPKSTYKPSASVPKEGNHTGANKFTYFVCQEPGMPWVRLPVVTPVQITVARQIRRFFTGKLDAPVVSYPPFPGNEANYLRAQIARISAGTHVSPLGFYQFGEDEGEDDGLRDSFEENPTFEGIQVNEMAESLNLWVHHVQHILTQGRCVWVNVTKKPVDDVDEDAEDEEREEEPDELEPEVGPPLLTPLSEDAKLNDTPPWSSMMSSNIIPQFAIAVLRSNLWPGAYAYCSGKNFGNIYIGWGLKFIGEPFTPVLPPPPQSEFPSGPETTEALDPSVEEEQALKAAMEEQTAAMEETEDLEEEEDEDDD</sequence>
<proteinExistence type="evidence at protein level"/>
<dbReference type="GO" id="GO:0060294">
    <property type="term" value="P:cilium movement involved in cell motility"/>
    <property type="evidence" value="ECO:0007669"/>
    <property type="project" value="InterPro"/>
</dbReference>
<dbReference type="GO" id="GO:0003341">
    <property type="term" value="P:cilium movement"/>
    <property type="evidence" value="ECO:0000318"/>
    <property type="project" value="GO_Central"/>
</dbReference>